<dbReference type="AlphaFoldDB" id="A0A497YLN3"/>
<dbReference type="GO" id="GO:0016780">
    <property type="term" value="F:phosphotransferase activity, for other substituted phosphate groups"/>
    <property type="evidence" value="ECO:0007669"/>
    <property type="project" value="TreeGrafter"/>
</dbReference>
<feature type="transmembrane region" description="Helical" evidence="2">
    <location>
        <begin position="6"/>
        <end position="29"/>
    </location>
</feature>
<gene>
    <name evidence="4" type="ORF">DFR62_0797</name>
</gene>
<name>A0A497YLN3_9BACL</name>
<feature type="domain" description="Bacterial sugar transferase" evidence="3">
    <location>
        <begin position="2"/>
        <end position="180"/>
    </location>
</feature>
<comment type="similarity">
    <text evidence="1">Belongs to the bacterial sugar transferase family.</text>
</comment>
<keyword evidence="5" id="KW-1185">Reference proteome</keyword>
<evidence type="ECO:0000256" key="1">
    <source>
        <dbReference type="ARBA" id="ARBA00006464"/>
    </source>
</evidence>
<dbReference type="OrthoDB" id="9808602at2"/>
<keyword evidence="2" id="KW-1133">Transmembrane helix</keyword>
<organism evidence="4 5">
    <name type="scientific">Planococcus citreus</name>
    <dbReference type="NCBI Taxonomy" id="1373"/>
    <lineage>
        <taxon>Bacteria</taxon>
        <taxon>Bacillati</taxon>
        <taxon>Bacillota</taxon>
        <taxon>Bacilli</taxon>
        <taxon>Bacillales</taxon>
        <taxon>Caryophanaceae</taxon>
        <taxon>Planococcus</taxon>
    </lineage>
</organism>
<dbReference type="PANTHER" id="PTHR30576:SF0">
    <property type="entry name" value="UNDECAPRENYL-PHOSPHATE N-ACETYLGALACTOSAMINYL 1-PHOSPHATE TRANSFERASE-RELATED"/>
    <property type="match status" value="1"/>
</dbReference>
<keyword evidence="2" id="KW-0472">Membrane</keyword>
<sequence length="186" mass="21280">MRIIEVALILVFSVFVAIITLFFALLVCLESRGGAFYSQIRLGKDGRSFKIYKLRSMYIDAEKDGPQWALANDHRVTRVGKFIRKTRIDELPQLWNVVQGDMSLIGPRPERPELVEEFEKEIPNFSDRLAVKPGLTGWAQINGGYELTPAEKLAYDLHYITNKSFMLDIQIMLRTAKIMFTGHGAR</sequence>
<evidence type="ECO:0000259" key="3">
    <source>
        <dbReference type="Pfam" id="PF02397"/>
    </source>
</evidence>
<evidence type="ECO:0000313" key="5">
    <source>
        <dbReference type="Proteomes" id="UP000280791"/>
    </source>
</evidence>
<keyword evidence="2" id="KW-0812">Transmembrane</keyword>
<keyword evidence="4" id="KW-0808">Transferase</keyword>
<comment type="caution">
    <text evidence="4">The sequence shown here is derived from an EMBL/GenBank/DDBJ whole genome shotgun (WGS) entry which is preliminary data.</text>
</comment>
<accession>A0A497YLN3</accession>
<dbReference type="InterPro" id="IPR003362">
    <property type="entry name" value="Bact_transf"/>
</dbReference>
<dbReference type="EMBL" id="RCCP01000001">
    <property type="protein sequence ID" value="RLJ90652.1"/>
    <property type="molecule type" value="Genomic_DNA"/>
</dbReference>
<dbReference type="Pfam" id="PF02397">
    <property type="entry name" value="Bac_transf"/>
    <property type="match status" value="1"/>
</dbReference>
<proteinExistence type="inferred from homology"/>
<dbReference type="PANTHER" id="PTHR30576">
    <property type="entry name" value="COLANIC BIOSYNTHESIS UDP-GLUCOSE LIPID CARRIER TRANSFERASE"/>
    <property type="match status" value="1"/>
</dbReference>
<evidence type="ECO:0000256" key="2">
    <source>
        <dbReference type="SAM" id="Phobius"/>
    </source>
</evidence>
<evidence type="ECO:0000313" key="4">
    <source>
        <dbReference type="EMBL" id="RLJ90652.1"/>
    </source>
</evidence>
<reference evidence="4 5" key="1">
    <citation type="submission" date="2018-10" db="EMBL/GenBank/DDBJ databases">
        <title>Genomic Encyclopedia of Type Strains, Phase IV (KMG-IV): sequencing the most valuable type-strain genomes for metagenomic binning, comparative biology and taxonomic classification.</title>
        <authorList>
            <person name="Goeker M."/>
        </authorList>
    </citation>
    <scope>NUCLEOTIDE SEQUENCE [LARGE SCALE GENOMIC DNA]</scope>
    <source>
        <strain evidence="4 5">DSM 20549</strain>
    </source>
</reference>
<protein>
    <submittedName>
        <fullName evidence="4">Lipopolysaccharide/colanic/teichoic acid biosynthesis glycosyltransferase</fullName>
    </submittedName>
</protein>
<dbReference type="Proteomes" id="UP000280791">
    <property type="component" value="Unassembled WGS sequence"/>
</dbReference>